<proteinExistence type="predicted"/>
<reference evidence="2 3" key="2">
    <citation type="submission" date="2018-11" db="EMBL/GenBank/DDBJ databases">
        <authorList>
            <consortium name="Pathogen Informatics"/>
        </authorList>
    </citation>
    <scope>NUCLEOTIDE SEQUENCE [LARGE SCALE GENOMIC DNA]</scope>
</reference>
<dbReference type="AlphaFoldDB" id="A0A183E5E5"/>
<dbReference type="Gene3D" id="2.40.70.10">
    <property type="entry name" value="Acid Proteases"/>
    <property type="match status" value="1"/>
</dbReference>
<keyword evidence="3" id="KW-1185">Reference proteome</keyword>
<dbReference type="WBParaSite" id="GPUH_0001620801-mRNA-1">
    <property type="protein sequence ID" value="GPUH_0001620801-mRNA-1"/>
    <property type="gene ID" value="GPUH_0001620801"/>
</dbReference>
<name>A0A183E5E5_9BILA</name>
<organism evidence="4">
    <name type="scientific">Gongylonema pulchrum</name>
    <dbReference type="NCBI Taxonomy" id="637853"/>
    <lineage>
        <taxon>Eukaryota</taxon>
        <taxon>Metazoa</taxon>
        <taxon>Ecdysozoa</taxon>
        <taxon>Nematoda</taxon>
        <taxon>Chromadorea</taxon>
        <taxon>Rhabditida</taxon>
        <taxon>Spirurina</taxon>
        <taxon>Spiruromorpha</taxon>
        <taxon>Spiruroidea</taxon>
        <taxon>Gongylonematidae</taxon>
        <taxon>Gongylonema</taxon>
    </lineage>
</organism>
<dbReference type="InterPro" id="IPR021109">
    <property type="entry name" value="Peptidase_aspartic_dom_sf"/>
</dbReference>
<dbReference type="InterPro" id="IPR008737">
    <property type="entry name" value="DUF1758"/>
</dbReference>
<evidence type="ECO:0000313" key="3">
    <source>
        <dbReference type="Proteomes" id="UP000271098"/>
    </source>
</evidence>
<dbReference type="OrthoDB" id="5869442at2759"/>
<dbReference type="Pfam" id="PF05585">
    <property type="entry name" value="DUF1758"/>
    <property type="match status" value="1"/>
</dbReference>
<gene>
    <name evidence="2" type="ORF">GPUH_LOCUS16186</name>
</gene>
<evidence type="ECO:0000313" key="2">
    <source>
        <dbReference type="EMBL" id="VDN27416.1"/>
    </source>
</evidence>
<reference evidence="4" key="1">
    <citation type="submission" date="2016-06" db="UniProtKB">
        <authorList>
            <consortium name="WormBaseParasite"/>
        </authorList>
    </citation>
    <scope>IDENTIFICATION</scope>
</reference>
<evidence type="ECO:0000259" key="1">
    <source>
        <dbReference type="Pfam" id="PF05585"/>
    </source>
</evidence>
<dbReference type="Proteomes" id="UP000271098">
    <property type="component" value="Unassembled WGS sequence"/>
</dbReference>
<accession>A0A183E5E5</accession>
<evidence type="ECO:0000313" key="4">
    <source>
        <dbReference type="WBParaSite" id="GPUH_0001620801-mRNA-1"/>
    </source>
</evidence>
<protein>
    <submittedName>
        <fullName evidence="4">DUF1758 domain-containing protein</fullName>
    </submittedName>
</protein>
<feature type="domain" description="DUF1758" evidence="1">
    <location>
        <begin position="40"/>
        <end position="194"/>
    </location>
</feature>
<sequence>TNSVAELETRRNEQTISNNAIAECGAQNKSVLLLCKEVTLINPEVPRKRIRAVAFFDAGSQLSFITSKFAERLGLRGEKEKELNVASFGSKRPSACRVKKTKVGIETRDKDVCVLDVNTIDYLINKLQMICISDEEADEVAWKTQLCGLQQKWEEPELLVGADFFFKFIEPKKSRKTRSVFHLLHTKIGLMLSGSGHIKGTPRSTKTQSESVFVFNTVKLENEVDNF</sequence>
<dbReference type="EMBL" id="UYRT01083412">
    <property type="protein sequence ID" value="VDN27416.1"/>
    <property type="molecule type" value="Genomic_DNA"/>
</dbReference>